<protein>
    <submittedName>
        <fullName evidence="2">Uncharacterized protein</fullName>
    </submittedName>
</protein>
<feature type="region of interest" description="Disordered" evidence="1">
    <location>
        <begin position="1"/>
        <end position="65"/>
    </location>
</feature>
<keyword evidence="3" id="KW-1185">Reference proteome</keyword>
<name>A0A2G9S0A7_AQUCT</name>
<feature type="compositionally biased region" description="Acidic residues" evidence="1">
    <location>
        <begin position="48"/>
        <end position="59"/>
    </location>
</feature>
<proteinExistence type="predicted"/>
<dbReference type="Proteomes" id="UP000228934">
    <property type="component" value="Unassembled WGS sequence"/>
</dbReference>
<organism evidence="2 3">
    <name type="scientific">Aquarana catesbeiana</name>
    <name type="common">American bullfrog</name>
    <name type="synonym">Rana catesbeiana</name>
    <dbReference type="NCBI Taxonomy" id="8400"/>
    <lineage>
        <taxon>Eukaryota</taxon>
        <taxon>Metazoa</taxon>
        <taxon>Chordata</taxon>
        <taxon>Craniata</taxon>
        <taxon>Vertebrata</taxon>
        <taxon>Euteleostomi</taxon>
        <taxon>Amphibia</taxon>
        <taxon>Batrachia</taxon>
        <taxon>Anura</taxon>
        <taxon>Neobatrachia</taxon>
        <taxon>Ranoidea</taxon>
        <taxon>Ranidae</taxon>
        <taxon>Aquarana</taxon>
    </lineage>
</organism>
<evidence type="ECO:0000256" key="1">
    <source>
        <dbReference type="SAM" id="MobiDB-lite"/>
    </source>
</evidence>
<gene>
    <name evidence="2" type="ORF">AB205_0005970</name>
</gene>
<feature type="compositionally biased region" description="Basic and acidic residues" evidence="1">
    <location>
        <begin position="1"/>
        <end position="10"/>
    </location>
</feature>
<reference evidence="3" key="1">
    <citation type="journal article" date="2017" name="Nat. Commun.">
        <title>The North American bullfrog draft genome provides insight into hormonal regulation of long noncoding RNA.</title>
        <authorList>
            <person name="Hammond S.A."/>
            <person name="Warren R.L."/>
            <person name="Vandervalk B.P."/>
            <person name="Kucuk E."/>
            <person name="Khan H."/>
            <person name="Gibb E.A."/>
            <person name="Pandoh P."/>
            <person name="Kirk H."/>
            <person name="Zhao Y."/>
            <person name="Jones M."/>
            <person name="Mungall A.J."/>
            <person name="Coope R."/>
            <person name="Pleasance S."/>
            <person name="Moore R.A."/>
            <person name="Holt R.A."/>
            <person name="Round J.M."/>
            <person name="Ohora S."/>
            <person name="Walle B.V."/>
            <person name="Veldhoen N."/>
            <person name="Helbing C.C."/>
            <person name="Birol I."/>
        </authorList>
    </citation>
    <scope>NUCLEOTIDE SEQUENCE [LARGE SCALE GENOMIC DNA]</scope>
</reference>
<evidence type="ECO:0000313" key="2">
    <source>
        <dbReference type="EMBL" id="PIO33552.1"/>
    </source>
</evidence>
<evidence type="ECO:0000313" key="3">
    <source>
        <dbReference type="Proteomes" id="UP000228934"/>
    </source>
</evidence>
<dbReference type="AlphaFoldDB" id="A0A2G9S0A7"/>
<sequence>MPIYNKERSDSVASSAIGKDDDHQEVEAVNGSNMAGVHLHADNAHCDEEQDSTTAEDTDVNNSATTISKNNTCMFALCMTTKNANEDSAVNQNDHVVT</sequence>
<dbReference type="EMBL" id="KV927677">
    <property type="protein sequence ID" value="PIO33552.1"/>
    <property type="molecule type" value="Genomic_DNA"/>
</dbReference>
<accession>A0A2G9S0A7</accession>